<organism evidence="2 3">
    <name type="scientific">Micromonospora maritima</name>
    <dbReference type="NCBI Taxonomy" id="986711"/>
    <lineage>
        <taxon>Bacteria</taxon>
        <taxon>Bacillati</taxon>
        <taxon>Actinomycetota</taxon>
        <taxon>Actinomycetes</taxon>
        <taxon>Micromonosporales</taxon>
        <taxon>Micromonosporaceae</taxon>
        <taxon>Micromonospora</taxon>
    </lineage>
</organism>
<feature type="compositionally biased region" description="Basic and acidic residues" evidence="1">
    <location>
        <begin position="30"/>
        <end position="50"/>
    </location>
</feature>
<proteinExistence type="predicted"/>
<sequence length="309" mass="34083">MTRESQEADDTSDRPEQSPNTDQPASGRYSDTDPRSMSRGEDARSQRTGDKPTFAESIDLAVAGAAAGIDRGVASVADRIDRGVEWTADQIDRGVARGGQLLDSGSERDDRTIDDAVPAREAARTNLEGQSRERAEVEPGARQELTADPIIEAVEPGPGEREGQSDRLGEGTPNERLFVMGGKAEEGVPGPSRPRRDYDMESMDDVVGPYSPTSPQDRIPGRSMYIAPEKFLDRGMSGRIFEFKGQLPQGTAIHRDGSDVGGWTYDGHRTMYPTEPTTLKELDRKVLKRELWDYWGQVDQKGRLRSKDE</sequence>
<feature type="compositionally biased region" description="Basic and acidic residues" evidence="1">
    <location>
        <begin position="130"/>
        <end position="141"/>
    </location>
</feature>
<reference evidence="2 3" key="1">
    <citation type="submission" date="2024-10" db="EMBL/GenBank/DDBJ databases">
        <title>The Natural Products Discovery Center: Release of the First 8490 Sequenced Strains for Exploring Actinobacteria Biosynthetic Diversity.</title>
        <authorList>
            <person name="Kalkreuter E."/>
            <person name="Kautsar S.A."/>
            <person name="Yang D."/>
            <person name="Bader C.D."/>
            <person name="Teijaro C.N."/>
            <person name="Fluegel L."/>
            <person name="Davis C.M."/>
            <person name="Simpson J.R."/>
            <person name="Lauterbach L."/>
            <person name="Steele A.D."/>
            <person name="Gui C."/>
            <person name="Meng S."/>
            <person name="Li G."/>
            <person name="Viehrig K."/>
            <person name="Ye F."/>
            <person name="Su P."/>
            <person name="Kiefer A.F."/>
            <person name="Nichols A."/>
            <person name="Cepeda A.J."/>
            <person name="Yan W."/>
            <person name="Fan B."/>
            <person name="Jiang Y."/>
            <person name="Adhikari A."/>
            <person name="Zheng C.-J."/>
            <person name="Schuster L."/>
            <person name="Cowan T.M."/>
            <person name="Smanski M.J."/>
            <person name="Chevrette M.G."/>
            <person name="De Carvalho L.P.S."/>
            <person name="Shen B."/>
        </authorList>
    </citation>
    <scope>NUCLEOTIDE SEQUENCE [LARGE SCALE GENOMIC DNA]</scope>
    <source>
        <strain evidence="2 3">NPDC049845</strain>
    </source>
</reference>
<feature type="compositionally biased region" description="Basic and acidic residues" evidence="1">
    <location>
        <begin position="1"/>
        <end position="16"/>
    </location>
</feature>
<comment type="caution">
    <text evidence="2">The sequence shown here is derived from an EMBL/GenBank/DDBJ whole genome shotgun (WGS) entry which is preliminary data.</text>
</comment>
<feature type="compositionally biased region" description="Basic and acidic residues" evidence="1">
    <location>
        <begin position="105"/>
        <end position="123"/>
    </location>
</feature>
<evidence type="ECO:0000313" key="2">
    <source>
        <dbReference type="EMBL" id="MFI7260699.1"/>
    </source>
</evidence>
<feature type="region of interest" description="Disordered" evidence="1">
    <location>
        <begin position="94"/>
        <end position="222"/>
    </location>
</feature>
<dbReference type="EMBL" id="JBITLE010000001">
    <property type="protein sequence ID" value="MFI7260699.1"/>
    <property type="molecule type" value="Genomic_DNA"/>
</dbReference>
<name>A0ABW7ZCW8_9ACTN</name>
<feature type="compositionally biased region" description="Basic and acidic residues" evidence="1">
    <location>
        <begin position="158"/>
        <end position="169"/>
    </location>
</feature>
<evidence type="ECO:0000313" key="3">
    <source>
        <dbReference type="Proteomes" id="UP001612812"/>
    </source>
</evidence>
<keyword evidence="3" id="KW-1185">Reference proteome</keyword>
<gene>
    <name evidence="2" type="ORF">ACIBP4_00105</name>
</gene>
<dbReference type="Proteomes" id="UP001612812">
    <property type="component" value="Unassembled WGS sequence"/>
</dbReference>
<accession>A0ABW7ZCW8</accession>
<feature type="region of interest" description="Disordered" evidence="1">
    <location>
        <begin position="1"/>
        <end position="53"/>
    </location>
</feature>
<evidence type="ECO:0000256" key="1">
    <source>
        <dbReference type="SAM" id="MobiDB-lite"/>
    </source>
</evidence>
<dbReference type="RefSeq" id="WP_396769793.1">
    <property type="nucleotide sequence ID" value="NZ_JBITLA010000007.1"/>
</dbReference>
<protein>
    <submittedName>
        <fullName evidence="2">Uncharacterized protein</fullName>
    </submittedName>
</protein>